<dbReference type="InterPro" id="IPR020051">
    <property type="entry name" value="SagB-type_dehydrogenase"/>
</dbReference>
<dbReference type="GO" id="GO:0016491">
    <property type="term" value="F:oxidoreductase activity"/>
    <property type="evidence" value="ECO:0007669"/>
    <property type="project" value="InterPro"/>
</dbReference>
<dbReference type="PANTHER" id="PTHR43745">
    <property type="entry name" value="NITROREDUCTASE MJ1384-RELATED"/>
    <property type="match status" value="1"/>
</dbReference>
<dbReference type="NCBIfam" id="TIGR03605">
    <property type="entry name" value="antibiot_sagB"/>
    <property type="match status" value="1"/>
</dbReference>
<dbReference type="InterPro" id="IPR052544">
    <property type="entry name" value="Bacteriocin_Proc_Enz"/>
</dbReference>
<reference evidence="2" key="1">
    <citation type="submission" date="2020-10" db="EMBL/GenBank/DDBJ databases">
        <title>Sequencing the genomes of 1000 actinobacteria strains.</title>
        <authorList>
            <person name="Klenk H.-P."/>
        </authorList>
    </citation>
    <scope>NUCLEOTIDE SEQUENCE</scope>
    <source>
        <strain evidence="2">DSM 45354</strain>
    </source>
</reference>
<gene>
    <name evidence="2" type="ORF">HEB94_005964</name>
</gene>
<evidence type="ECO:0000313" key="3">
    <source>
        <dbReference type="Proteomes" id="UP000638648"/>
    </source>
</evidence>
<dbReference type="EMBL" id="JADBEM010000001">
    <property type="protein sequence ID" value="MBE1609116.1"/>
    <property type="molecule type" value="Genomic_DNA"/>
</dbReference>
<dbReference type="AlphaFoldDB" id="A0A927MYY6"/>
<comment type="caution">
    <text evidence="2">The sequence shown here is derived from an EMBL/GenBank/DDBJ whole genome shotgun (WGS) entry which is preliminary data.</text>
</comment>
<dbReference type="Proteomes" id="UP000638648">
    <property type="component" value="Unassembled WGS sequence"/>
</dbReference>
<sequence>MHPLDAFLLSEGDDVVWEAFHENSKTSRVEPHLYFERHPSDQTIVTMMRGLREVKPYADRAKVALPEELGSMRVSLEDALTGRESAREFGPGPVSLGDVGTILRCAQGVTRDNVDTSFPRPFRSVPSGGALYPLEVYVWARSVTDLPTGLYHYDPHDHDLDVLGDVDIDDAFVQQDLVESAAAVVLVSAVFFRSVFKYGERGYRFVLLEAGHLVQNALLAARGRELAAVPIGGYFDREVDRALGFDGLHESVVYAMLVGRPVSA</sequence>
<name>A0A927MYY6_9ACTN</name>
<evidence type="ECO:0000259" key="1">
    <source>
        <dbReference type="Pfam" id="PF00881"/>
    </source>
</evidence>
<proteinExistence type="predicted"/>
<evidence type="ECO:0000313" key="2">
    <source>
        <dbReference type="EMBL" id="MBE1609116.1"/>
    </source>
</evidence>
<protein>
    <submittedName>
        <fullName evidence="2">SagB-type dehydrogenase family enzyme</fullName>
    </submittedName>
</protein>
<feature type="domain" description="Nitroreductase" evidence="1">
    <location>
        <begin position="81"/>
        <end position="260"/>
    </location>
</feature>
<dbReference type="InterPro" id="IPR029479">
    <property type="entry name" value="Nitroreductase"/>
</dbReference>
<organism evidence="2 3">
    <name type="scientific">Actinopolymorpha pittospori</name>
    <dbReference type="NCBI Taxonomy" id="648752"/>
    <lineage>
        <taxon>Bacteria</taxon>
        <taxon>Bacillati</taxon>
        <taxon>Actinomycetota</taxon>
        <taxon>Actinomycetes</taxon>
        <taxon>Propionibacteriales</taxon>
        <taxon>Actinopolymorphaceae</taxon>
        <taxon>Actinopolymorpha</taxon>
    </lineage>
</organism>
<dbReference type="RefSeq" id="WP_192752746.1">
    <property type="nucleotide sequence ID" value="NZ_BAABJL010000049.1"/>
</dbReference>
<dbReference type="InterPro" id="IPR000415">
    <property type="entry name" value="Nitroreductase-like"/>
</dbReference>
<dbReference type="Pfam" id="PF00881">
    <property type="entry name" value="Nitroreductase"/>
    <property type="match status" value="1"/>
</dbReference>
<dbReference type="PANTHER" id="PTHR43745:SF2">
    <property type="entry name" value="NITROREDUCTASE MJ1384-RELATED"/>
    <property type="match status" value="1"/>
</dbReference>
<accession>A0A927MYY6</accession>
<dbReference type="Gene3D" id="3.40.109.10">
    <property type="entry name" value="NADH Oxidase"/>
    <property type="match status" value="1"/>
</dbReference>
<dbReference type="CDD" id="cd02142">
    <property type="entry name" value="McbC_SagB-like_oxidoreductase"/>
    <property type="match status" value="1"/>
</dbReference>
<dbReference type="SUPFAM" id="SSF55469">
    <property type="entry name" value="FMN-dependent nitroreductase-like"/>
    <property type="match status" value="1"/>
</dbReference>
<keyword evidence="3" id="KW-1185">Reference proteome</keyword>